<keyword evidence="3" id="KW-1185">Reference proteome</keyword>
<dbReference type="EMBL" id="BAABJQ010000019">
    <property type="protein sequence ID" value="GAA5193455.1"/>
    <property type="molecule type" value="Genomic_DNA"/>
</dbReference>
<evidence type="ECO:0000313" key="3">
    <source>
        <dbReference type="Proteomes" id="UP001501570"/>
    </source>
</evidence>
<protein>
    <submittedName>
        <fullName evidence="2">Uncharacterized protein</fullName>
    </submittedName>
</protein>
<proteinExistence type="predicted"/>
<name>A0ABP9SCZ4_9ACTN</name>
<organism evidence="2 3">
    <name type="scientific">Rugosimonospora acidiphila</name>
    <dbReference type="NCBI Taxonomy" id="556531"/>
    <lineage>
        <taxon>Bacteria</taxon>
        <taxon>Bacillati</taxon>
        <taxon>Actinomycetota</taxon>
        <taxon>Actinomycetes</taxon>
        <taxon>Micromonosporales</taxon>
        <taxon>Micromonosporaceae</taxon>
        <taxon>Rugosimonospora</taxon>
    </lineage>
</organism>
<keyword evidence="1" id="KW-0732">Signal</keyword>
<dbReference type="Proteomes" id="UP001501570">
    <property type="component" value="Unassembled WGS sequence"/>
</dbReference>
<accession>A0ABP9SCZ4</accession>
<sequence>MLIRSVRHRRWLIARTTAAAVVAGGVATAAASGVQVNPFGASRVGPQAAGACVAADEPVIAPYRQRTQFTDQPIGEAVGSDGARVAVQTGGLKFRTPSVNIVDAGTGAVAQSFGSTGVAAPTYSADGSALYA</sequence>
<feature type="signal peptide" evidence="1">
    <location>
        <begin position="1"/>
        <end position="29"/>
    </location>
</feature>
<comment type="caution">
    <text evidence="2">The sequence shown here is derived from an EMBL/GenBank/DDBJ whole genome shotgun (WGS) entry which is preliminary data.</text>
</comment>
<gene>
    <name evidence="2" type="ORF">GCM10023322_55510</name>
</gene>
<evidence type="ECO:0000256" key="1">
    <source>
        <dbReference type="SAM" id="SignalP"/>
    </source>
</evidence>
<reference evidence="3" key="1">
    <citation type="journal article" date="2019" name="Int. J. Syst. Evol. Microbiol.">
        <title>The Global Catalogue of Microorganisms (GCM) 10K type strain sequencing project: providing services to taxonomists for standard genome sequencing and annotation.</title>
        <authorList>
            <consortium name="The Broad Institute Genomics Platform"/>
            <consortium name="The Broad Institute Genome Sequencing Center for Infectious Disease"/>
            <person name="Wu L."/>
            <person name="Ma J."/>
        </authorList>
    </citation>
    <scope>NUCLEOTIDE SEQUENCE [LARGE SCALE GENOMIC DNA]</scope>
    <source>
        <strain evidence="3">JCM 18304</strain>
    </source>
</reference>
<evidence type="ECO:0000313" key="2">
    <source>
        <dbReference type="EMBL" id="GAA5193455.1"/>
    </source>
</evidence>
<feature type="chain" id="PRO_5047477582" evidence="1">
    <location>
        <begin position="30"/>
        <end position="132"/>
    </location>
</feature>